<name>A0A834DCH5_9CHIR</name>
<evidence type="ECO:0000256" key="1">
    <source>
        <dbReference type="SAM" id="MobiDB-lite"/>
    </source>
</evidence>
<dbReference type="AlphaFoldDB" id="A0A834DCH5"/>
<reference evidence="2 3" key="1">
    <citation type="journal article" date="2020" name="Nature">
        <title>Six reference-quality genomes reveal evolution of bat adaptations.</title>
        <authorList>
            <person name="Jebb D."/>
            <person name="Huang Z."/>
            <person name="Pippel M."/>
            <person name="Hughes G.M."/>
            <person name="Lavrichenko K."/>
            <person name="Devanna P."/>
            <person name="Winkler S."/>
            <person name="Jermiin L.S."/>
            <person name="Skirmuntt E.C."/>
            <person name="Katzourakis A."/>
            <person name="Burkitt-Gray L."/>
            <person name="Ray D.A."/>
            <person name="Sullivan K.A.M."/>
            <person name="Roscito J.G."/>
            <person name="Kirilenko B.M."/>
            <person name="Davalos L.M."/>
            <person name="Corthals A.P."/>
            <person name="Power M.L."/>
            <person name="Jones G."/>
            <person name="Ransome R.D."/>
            <person name="Dechmann D.K.N."/>
            <person name="Locatelli A.G."/>
            <person name="Puechmaille S.J."/>
            <person name="Fedrigo O."/>
            <person name="Jarvis E.D."/>
            <person name="Hiller M."/>
            <person name="Vernes S.C."/>
            <person name="Myers E.W."/>
            <person name="Teeling E.C."/>
        </authorList>
    </citation>
    <scope>NUCLEOTIDE SEQUENCE [LARGE SCALE GENOMIC DNA]</scope>
    <source>
        <strain evidence="2">Bat1K_MPI-CBG_1</strain>
    </source>
</reference>
<comment type="caution">
    <text evidence="2">The sequence shown here is derived from an EMBL/GenBank/DDBJ whole genome shotgun (WGS) entry which is preliminary data.</text>
</comment>
<accession>A0A834DCH5</accession>
<gene>
    <name evidence="2" type="ORF">HJG60_009420</name>
</gene>
<evidence type="ECO:0000313" key="2">
    <source>
        <dbReference type="EMBL" id="KAF6075019.1"/>
    </source>
</evidence>
<sequence>MAPEWPRHESPPPPLENTLVGFFYINTNFLLPHRMTKPFCWPLSNLPFKPSLCIMGHASRDTESSLMGRGEGKGREGQGGSHCPTTETLRVFSVLQSDSGPSAAQPGPAPRPGFQPYALRLADRRVWRPVAPGADIHGNKRE</sequence>
<dbReference type="Proteomes" id="UP000664940">
    <property type="component" value="Unassembled WGS sequence"/>
</dbReference>
<protein>
    <submittedName>
        <fullName evidence="2">Uncharacterized protein</fullName>
    </submittedName>
</protein>
<proteinExistence type="predicted"/>
<dbReference type="EMBL" id="JABVXQ010000015">
    <property type="protein sequence ID" value="KAF6075019.1"/>
    <property type="molecule type" value="Genomic_DNA"/>
</dbReference>
<feature type="compositionally biased region" description="Low complexity" evidence="1">
    <location>
        <begin position="97"/>
        <end position="106"/>
    </location>
</feature>
<evidence type="ECO:0000313" key="3">
    <source>
        <dbReference type="Proteomes" id="UP000664940"/>
    </source>
</evidence>
<feature type="region of interest" description="Disordered" evidence="1">
    <location>
        <begin position="61"/>
        <end position="115"/>
    </location>
</feature>
<organism evidence="2 3">
    <name type="scientific">Phyllostomus discolor</name>
    <name type="common">pale spear-nosed bat</name>
    <dbReference type="NCBI Taxonomy" id="89673"/>
    <lineage>
        <taxon>Eukaryota</taxon>
        <taxon>Metazoa</taxon>
        <taxon>Chordata</taxon>
        <taxon>Craniata</taxon>
        <taxon>Vertebrata</taxon>
        <taxon>Euteleostomi</taxon>
        <taxon>Mammalia</taxon>
        <taxon>Eutheria</taxon>
        <taxon>Laurasiatheria</taxon>
        <taxon>Chiroptera</taxon>
        <taxon>Yangochiroptera</taxon>
        <taxon>Phyllostomidae</taxon>
        <taxon>Phyllostominae</taxon>
        <taxon>Phyllostomus</taxon>
    </lineage>
</organism>